<dbReference type="GO" id="GO:0004177">
    <property type="term" value="F:aminopeptidase activity"/>
    <property type="evidence" value="ECO:0007669"/>
    <property type="project" value="TreeGrafter"/>
</dbReference>
<dbReference type="KEGG" id="upv:EJN92_20840"/>
<dbReference type="EMBL" id="CP034464">
    <property type="protein sequence ID" value="AZP14690.1"/>
    <property type="molecule type" value="Genomic_DNA"/>
</dbReference>
<evidence type="ECO:0000313" key="2">
    <source>
        <dbReference type="Proteomes" id="UP000275663"/>
    </source>
</evidence>
<dbReference type="GO" id="GO:0008237">
    <property type="term" value="F:metallopeptidase activity"/>
    <property type="evidence" value="ECO:0007669"/>
    <property type="project" value="InterPro"/>
</dbReference>
<keyword evidence="2" id="KW-1185">Reference proteome</keyword>
<dbReference type="CDD" id="cd20169">
    <property type="entry name" value="Peptidase_M90_mtfA"/>
    <property type="match status" value="1"/>
</dbReference>
<dbReference type="GO" id="GO:0005829">
    <property type="term" value="C:cytosol"/>
    <property type="evidence" value="ECO:0007669"/>
    <property type="project" value="TreeGrafter"/>
</dbReference>
<dbReference type="OrthoDB" id="9786424at2"/>
<evidence type="ECO:0000313" key="1">
    <source>
        <dbReference type="EMBL" id="AZP14690.1"/>
    </source>
</evidence>
<sequence>MEPIMALLLLLSIGIGICVFWPGYRLRRAIAHAFPSQFSKILRRNLPVYSRMPVDLQLQLKRLIKQFLHQKKFVGCGGQVITDEIRVTIAAKACMLLLNRPTAVYPGLKFVLVYPTAFVAPRVETGLGGGVTHANQTLSGESWSDGRVILAWDHVRNDAITSTQLSDGHDVVLHEFAHQLDSETGASNGVPYLSNRESYRRWSQIFSIEFEALKSAAATNQFSVLDHYGASNPAEFFAVVTEAFFEKSMDLARFHPELFEQVRAYYQVDPRHWN</sequence>
<dbReference type="Pfam" id="PF06167">
    <property type="entry name" value="Peptidase_M90"/>
    <property type="match status" value="1"/>
</dbReference>
<protein>
    <submittedName>
        <fullName evidence="1">Zinc-dependent peptidase</fullName>
    </submittedName>
</protein>
<dbReference type="PANTHER" id="PTHR30164:SF2">
    <property type="entry name" value="PROTEIN MTFA"/>
    <property type="match status" value="1"/>
</dbReference>
<dbReference type="InterPro" id="IPR042252">
    <property type="entry name" value="MtfA_N"/>
</dbReference>
<organism evidence="1 2">
    <name type="scientific">Undibacterium parvum</name>
    <dbReference type="NCBI Taxonomy" id="401471"/>
    <lineage>
        <taxon>Bacteria</taxon>
        <taxon>Pseudomonadati</taxon>
        <taxon>Pseudomonadota</taxon>
        <taxon>Betaproteobacteria</taxon>
        <taxon>Burkholderiales</taxon>
        <taxon>Oxalobacteraceae</taxon>
        <taxon>Undibacterium</taxon>
    </lineage>
</organism>
<proteinExistence type="predicted"/>
<dbReference type="Proteomes" id="UP000275663">
    <property type="component" value="Chromosome"/>
</dbReference>
<dbReference type="InterPro" id="IPR010384">
    <property type="entry name" value="MtfA_fam"/>
</dbReference>
<accession>A0A3S9HRF0</accession>
<dbReference type="InterPro" id="IPR024079">
    <property type="entry name" value="MetalloPept_cat_dom_sf"/>
</dbReference>
<dbReference type="AlphaFoldDB" id="A0A3S9HRF0"/>
<reference evidence="1 2" key="1">
    <citation type="journal article" date="2011" name="Int. J. Syst. Evol. Microbiol.">
        <title>Description of Undibacterium oligocarboniphilum sp. nov., isolated from purified water, and Undibacterium pigrum strain CCUG 49012 as the type strain of Undibacterium parvum sp. nov., and emended descriptions of the genus Undibacterium and the species Undibacterium pigrum.</title>
        <authorList>
            <person name="Eder W."/>
            <person name="Wanner G."/>
            <person name="Ludwig W."/>
            <person name="Busse H.J."/>
            <person name="Ziemke-Kageler F."/>
            <person name="Lang E."/>
        </authorList>
    </citation>
    <scope>NUCLEOTIDE SEQUENCE [LARGE SCALE GENOMIC DNA]</scope>
    <source>
        <strain evidence="1 2">DSM 23061</strain>
    </source>
</reference>
<dbReference type="Gene3D" id="3.40.390.10">
    <property type="entry name" value="Collagenase (Catalytic Domain)"/>
    <property type="match status" value="1"/>
</dbReference>
<gene>
    <name evidence="1" type="ORF">EJN92_20840</name>
</gene>
<dbReference type="Gene3D" id="1.10.472.150">
    <property type="entry name" value="Glucose-regulated metallo-peptidase M90, N-terminal domain"/>
    <property type="match status" value="1"/>
</dbReference>
<dbReference type="SUPFAM" id="SSF55486">
    <property type="entry name" value="Metalloproteases ('zincins'), catalytic domain"/>
    <property type="match status" value="1"/>
</dbReference>
<dbReference type="RefSeq" id="WP_126130047.1">
    <property type="nucleotide sequence ID" value="NZ_CP034464.1"/>
</dbReference>
<name>A0A3S9HRF0_9BURK</name>
<dbReference type="PANTHER" id="PTHR30164">
    <property type="entry name" value="MTFA PEPTIDASE"/>
    <property type="match status" value="1"/>
</dbReference>